<keyword evidence="1" id="KW-1015">Disulfide bond</keyword>
<organism evidence="5">
    <name type="scientific">uncultured Chloroflexia bacterium</name>
    <dbReference type="NCBI Taxonomy" id="1672391"/>
    <lineage>
        <taxon>Bacteria</taxon>
        <taxon>Bacillati</taxon>
        <taxon>Chloroflexota</taxon>
        <taxon>Chloroflexia</taxon>
        <taxon>environmental samples</taxon>
    </lineage>
</organism>
<dbReference type="PROSITE" id="PS00134">
    <property type="entry name" value="TRYPSIN_HIS"/>
    <property type="match status" value="1"/>
</dbReference>
<proteinExistence type="predicted"/>
<dbReference type="InterPro" id="IPR001314">
    <property type="entry name" value="Peptidase_S1A"/>
</dbReference>
<dbReference type="Pfam" id="PF00089">
    <property type="entry name" value="Trypsin"/>
    <property type="match status" value="1"/>
</dbReference>
<dbReference type="InterPro" id="IPR018114">
    <property type="entry name" value="TRYPSIN_HIS"/>
</dbReference>
<dbReference type="InterPro" id="IPR033116">
    <property type="entry name" value="TRYPSIN_SER"/>
</dbReference>
<dbReference type="GO" id="GO:0006508">
    <property type="term" value="P:proteolysis"/>
    <property type="evidence" value="ECO:0007669"/>
    <property type="project" value="UniProtKB-KW"/>
</dbReference>
<dbReference type="SMART" id="SM00020">
    <property type="entry name" value="Tryp_SPc"/>
    <property type="match status" value="1"/>
</dbReference>
<keyword evidence="3" id="KW-0732">Signal</keyword>
<dbReference type="PROSITE" id="PS00135">
    <property type="entry name" value="TRYPSIN_SER"/>
    <property type="match status" value="1"/>
</dbReference>
<accession>A0A6J4K8R4</accession>
<dbReference type="PROSITE" id="PS50240">
    <property type="entry name" value="TRYPSIN_DOM"/>
    <property type="match status" value="1"/>
</dbReference>
<keyword evidence="2" id="KW-0720">Serine protease</keyword>
<name>A0A6J4K8R4_9CHLR</name>
<sequence>MPMRLHVRVFMLVAMVALLFAQPAGAIQYGVPDDGAHPYVGGLVFEVDGQQFVGCSGTLIAPTTVLTAAHCAPDDTFQLIGVTFDDTFVPGESTVVLATEFVANPDYDGSAYTDVAVVLLESDPGVGYAVLPEIGLLDSLAPSAEPGNQARSLTAVGYGTTGLNRGEGGPPRFVYPDVRMRAENQIINLNNKRLGGLLVQTTAAPGTGGGTCYGDSGGPFFVAGTNILVATTITGTNRNCGGADINLRIDTEAVQDFLADYI</sequence>
<dbReference type="SUPFAM" id="SSF50494">
    <property type="entry name" value="Trypsin-like serine proteases"/>
    <property type="match status" value="1"/>
</dbReference>
<dbReference type="AlphaFoldDB" id="A0A6J4K8R4"/>
<dbReference type="PANTHER" id="PTHR24260">
    <property type="match status" value="1"/>
</dbReference>
<feature type="chain" id="PRO_5027117122" description="Peptidase S1 domain-containing protein" evidence="3">
    <location>
        <begin position="27"/>
        <end position="262"/>
    </location>
</feature>
<dbReference type="EMBL" id="CADCTK010001102">
    <property type="protein sequence ID" value="CAA9298055.1"/>
    <property type="molecule type" value="Genomic_DNA"/>
</dbReference>
<protein>
    <recommendedName>
        <fullName evidence="4">Peptidase S1 domain-containing protein</fullName>
    </recommendedName>
</protein>
<dbReference type="InterPro" id="IPR009003">
    <property type="entry name" value="Peptidase_S1_PA"/>
</dbReference>
<feature type="signal peptide" evidence="3">
    <location>
        <begin position="1"/>
        <end position="26"/>
    </location>
</feature>
<dbReference type="InterPro" id="IPR043504">
    <property type="entry name" value="Peptidase_S1_PA_chymotrypsin"/>
</dbReference>
<dbReference type="Gene3D" id="2.40.10.10">
    <property type="entry name" value="Trypsin-like serine proteases"/>
    <property type="match status" value="2"/>
</dbReference>
<evidence type="ECO:0000259" key="4">
    <source>
        <dbReference type="PROSITE" id="PS50240"/>
    </source>
</evidence>
<gene>
    <name evidence="5" type="ORF">AVDCRST_MAG26-4591</name>
</gene>
<reference evidence="5" key="1">
    <citation type="submission" date="2020-02" db="EMBL/GenBank/DDBJ databases">
        <authorList>
            <person name="Meier V. D."/>
        </authorList>
    </citation>
    <scope>NUCLEOTIDE SEQUENCE</scope>
    <source>
        <strain evidence="5">AVDCRST_MAG26</strain>
    </source>
</reference>
<dbReference type="InterPro" id="IPR051333">
    <property type="entry name" value="CLIP_Serine_Protease"/>
</dbReference>
<evidence type="ECO:0000256" key="1">
    <source>
        <dbReference type="ARBA" id="ARBA00023157"/>
    </source>
</evidence>
<dbReference type="InterPro" id="IPR001254">
    <property type="entry name" value="Trypsin_dom"/>
</dbReference>
<keyword evidence="2" id="KW-0645">Protease</keyword>
<evidence type="ECO:0000313" key="5">
    <source>
        <dbReference type="EMBL" id="CAA9298055.1"/>
    </source>
</evidence>
<dbReference type="GO" id="GO:0004252">
    <property type="term" value="F:serine-type endopeptidase activity"/>
    <property type="evidence" value="ECO:0007669"/>
    <property type="project" value="InterPro"/>
</dbReference>
<dbReference type="PANTHER" id="PTHR24260:SF136">
    <property type="entry name" value="GH08193P-RELATED"/>
    <property type="match status" value="1"/>
</dbReference>
<dbReference type="PRINTS" id="PR00722">
    <property type="entry name" value="CHYMOTRYPSIN"/>
</dbReference>
<evidence type="ECO:0000256" key="2">
    <source>
        <dbReference type="RuleBase" id="RU363034"/>
    </source>
</evidence>
<feature type="domain" description="Peptidase S1" evidence="4">
    <location>
        <begin position="27"/>
        <end position="262"/>
    </location>
</feature>
<evidence type="ECO:0000256" key="3">
    <source>
        <dbReference type="SAM" id="SignalP"/>
    </source>
</evidence>
<keyword evidence="2" id="KW-0378">Hydrolase</keyword>